<dbReference type="AlphaFoldDB" id="A0A409VB49"/>
<feature type="transmembrane region" description="Helical" evidence="8">
    <location>
        <begin position="402"/>
        <end position="423"/>
    </location>
</feature>
<feature type="transmembrane region" description="Helical" evidence="8">
    <location>
        <begin position="341"/>
        <end position="358"/>
    </location>
</feature>
<keyword evidence="6 8" id="KW-0472">Membrane</keyword>
<dbReference type="InParanoid" id="A0A409VB49"/>
<dbReference type="PROSITE" id="PS50850">
    <property type="entry name" value="MFS"/>
    <property type="match status" value="1"/>
</dbReference>
<sequence length="430" mass="46528">MSVQVQQRDEEIVTNDTTPQHDERTPLIGKVATPKQRKLALVQFLSLCWSLFLLGWNDGSIGPLLPRIQSTFNVGYASVSWIFVILCTGVVFGALINMPLTDRFGFGKMLVVGALVQALSFVLQGIAPSFLAFVGSFFIGGIGMAWQDAHANGFIAALHDETKMGILHAAYGSGALFAPLSATQFAQMKHWSFHYLVSLTLSIINAIILAIVFRFAEQDDCLTEAGEVIVERPQQTTNESKYGQLMKIKAVHLLALFLLMYVGVEVTIGGWIVTFMIRERGGELSSGYIASGFFGGLTAGRVILIWVNKKIGEVRVVYIYAVVAVALQLVVWLVPIYAVDAVAVCIIGMVLGPLYPIIMNHTGRVLPRELVTGAIGWVAACGAAGSALLPFLTGAIASRYGIISLQPLLVVMMVIMGSVWVLVPKKPANV</sequence>
<dbReference type="Pfam" id="PF07690">
    <property type="entry name" value="MFS_1"/>
    <property type="match status" value="1"/>
</dbReference>
<dbReference type="EMBL" id="NHTK01006092">
    <property type="protein sequence ID" value="PPQ64173.1"/>
    <property type="molecule type" value="Genomic_DNA"/>
</dbReference>
<evidence type="ECO:0000256" key="1">
    <source>
        <dbReference type="ARBA" id="ARBA00004127"/>
    </source>
</evidence>
<keyword evidence="5 8" id="KW-1133">Transmembrane helix</keyword>
<evidence type="ECO:0000256" key="4">
    <source>
        <dbReference type="ARBA" id="ARBA00022692"/>
    </source>
</evidence>
<dbReference type="PANTHER" id="PTHR23514">
    <property type="entry name" value="BYPASS OF STOP CODON PROTEIN 6"/>
    <property type="match status" value="1"/>
</dbReference>
<dbReference type="InterPro" id="IPR036259">
    <property type="entry name" value="MFS_trans_sf"/>
</dbReference>
<evidence type="ECO:0000256" key="8">
    <source>
        <dbReference type="SAM" id="Phobius"/>
    </source>
</evidence>
<evidence type="ECO:0000256" key="5">
    <source>
        <dbReference type="ARBA" id="ARBA00022989"/>
    </source>
</evidence>
<dbReference type="SUPFAM" id="SSF103473">
    <property type="entry name" value="MFS general substrate transporter"/>
    <property type="match status" value="1"/>
</dbReference>
<feature type="transmembrane region" description="Helical" evidence="8">
    <location>
        <begin position="129"/>
        <end position="146"/>
    </location>
</feature>
<comment type="caution">
    <text evidence="10">The sequence shown here is derived from an EMBL/GenBank/DDBJ whole genome shotgun (WGS) entry which is preliminary data.</text>
</comment>
<dbReference type="GO" id="GO:0012505">
    <property type="term" value="C:endomembrane system"/>
    <property type="evidence" value="ECO:0007669"/>
    <property type="project" value="UniProtKB-SubCell"/>
</dbReference>
<accession>A0A409VB49</accession>
<evidence type="ECO:0000313" key="11">
    <source>
        <dbReference type="Proteomes" id="UP000284842"/>
    </source>
</evidence>
<evidence type="ECO:0000256" key="2">
    <source>
        <dbReference type="ARBA" id="ARBA00008335"/>
    </source>
</evidence>
<dbReference type="InterPro" id="IPR011701">
    <property type="entry name" value="MFS"/>
</dbReference>
<dbReference type="OrthoDB" id="413079at2759"/>
<reference evidence="10 11" key="1">
    <citation type="journal article" date="2018" name="Evol. Lett.">
        <title>Horizontal gene cluster transfer increased hallucinogenic mushroom diversity.</title>
        <authorList>
            <person name="Reynolds H.T."/>
            <person name="Vijayakumar V."/>
            <person name="Gluck-Thaler E."/>
            <person name="Korotkin H.B."/>
            <person name="Matheny P.B."/>
            <person name="Slot J.C."/>
        </authorList>
    </citation>
    <scope>NUCLEOTIDE SEQUENCE [LARGE SCALE GENOMIC DNA]</scope>
    <source>
        <strain evidence="10 11">2629</strain>
    </source>
</reference>
<feature type="region of interest" description="Disordered" evidence="7">
    <location>
        <begin position="1"/>
        <end position="23"/>
    </location>
</feature>
<feature type="transmembrane region" description="Helical" evidence="8">
    <location>
        <begin position="285"/>
        <end position="304"/>
    </location>
</feature>
<feature type="transmembrane region" description="Helical" evidence="8">
    <location>
        <begin position="76"/>
        <end position="98"/>
    </location>
</feature>
<comment type="subcellular location">
    <subcellularLocation>
        <location evidence="1">Endomembrane system</location>
        <topology evidence="1">Multi-pass membrane protein</topology>
    </subcellularLocation>
</comment>
<dbReference type="Proteomes" id="UP000284842">
    <property type="component" value="Unassembled WGS sequence"/>
</dbReference>
<dbReference type="PANTHER" id="PTHR23514:SF3">
    <property type="entry name" value="BYPASS OF STOP CODON PROTEIN 6"/>
    <property type="match status" value="1"/>
</dbReference>
<name>A0A409VB49_9AGAR</name>
<feature type="transmembrane region" description="Helical" evidence="8">
    <location>
        <begin position="316"/>
        <end position="335"/>
    </location>
</feature>
<protein>
    <recommendedName>
        <fullName evidence="9">Major facilitator superfamily (MFS) profile domain-containing protein</fullName>
    </recommendedName>
</protein>
<feature type="transmembrane region" description="Helical" evidence="8">
    <location>
        <begin position="192"/>
        <end position="213"/>
    </location>
</feature>
<evidence type="ECO:0000256" key="3">
    <source>
        <dbReference type="ARBA" id="ARBA00022448"/>
    </source>
</evidence>
<dbReference type="STRING" id="181874.A0A409VB49"/>
<evidence type="ECO:0000313" key="10">
    <source>
        <dbReference type="EMBL" id="PPQ64173.1"/>
    </source>
</evidence>
<feature type="transmembrane region" description="Helical" evidence="8">
    <location>
        <begin position="250"/>
        <end position="273"/>
    </location>
</feature>
<feature type="transmembrane region" description="Helical" evidence="8">
    <location>
        <begin position="166"/>
        <end position="186"/>
    </location>
</feature>
<proteinExistence type="inferred from homology"/>
<evidence type="ECO:0000259" key="9">
    <source>
        <dbReference type="PROSITE" id="PS50850"/>
    </source>
</evidence>
<dbReference type="Gene3D" id="1.20.1250.20">
    <property type="entry name" value="MFS general substrate transporter like domains"/>
    <property type="match status" value="2"/>
</dbReference>
<dbReference type="InterPro" id="IPR020846">
    <property type="entry name" value="MFS_dom"/>
</dbReference>
<dbReference type="FunFam" id="1.20.1250.20:FF:000286">
    <property type="entry name" value="MFS efflux transporter"/>
    <property type="match status" value="1"/>
</dbReference>
<keyword evidence="3" id="KW-0813">Transport</keyword>
<feature type="domain" description="Major facilitator superfamily (MFS) profile" evidence="9">
    <location>
        <begin position="43"/>
        <end position="429"/>
    </location>
</feature>
<dbReference type="InterPro" id="IPR051788">
    <property type="entry name" value="MFS_Transporter"/>
</dbReference>
<gene>
    <name evidence="10" type="ORF">CVT24_008547</name>
</gene>
<keyword evidence="4 8" id="KW-0812">Transmembrane</keyword>
<dbReference type="GO" id="GO:0022857">
    <property type="term" value="F:transmembrane transporter activity"/>
    <property type="evidence" value="ECO:0007669"/>
    <property type="project" value="InterPro"/>
</dbReference>
<keyword evidence="11" id="KW-1185">Reference proteome</keyword>
<organism evidence="10 11">
    <name type="scientific">Panaeolus cyanescens</name>
    <dbReference type="NCBI Taxonomy" id="181874"/>
    <lineage>
        <taxon>Eukaryota</taxon>
        <taxon>Fungi</taxon>
        <taxon>Dikarya</taxon>
        <taxon>Basidiomycota</taxon>
        <taxon>Agaricomycotina</taxon>
        <taxon>Agaricomycetes</taxon>
        <taxon>Agaricomycetidae</taxon>
        <taxon>Agaricales</taxon>
        <taxon>Agaricineae</taxon>
        <taxon>Galeropsidaceae</taxon>
        <taxon>Panaeolus</taxon>
    </lineage>
</organism>
<dbReference type="GO" id="GO:0016020">
    <property type="term" value="C:membrane"/>
    <property type="evidence" value="ECO:0007669"/>
    <property type="project" value="TreeGrafter"/>
</dbReference>
<evidence type="ECO:0000256" key="6">
    <source>
        <dbReference type="ARBA" id="ARBA00023136"/>
    </source>
</evidence>
<comment type="similarity">
    <text evidence="2">Belongs to the major facilitator superfamily.</text>
</comment>
<feature type="transmembrane region" description="Helical" evidence="8">
    <location>
        <begin position="370"/>
        <end position="396"/>
    </location>
</feature>
<evidence type="ECO:0000256" key="7">
    <source>
        <dbReference type="SAM" id="MobiDB-lite"/>
    </source>
</evidence>